<keyword evidence="5" id="KW-0442">Lipid degradation</keyword>
<feature type="chain" id="PRO_5007389628" description="phospholipase A2" evidence="8">
    <location>
        <begin position="19"/>
        <end position="238"/>
    </location>
</feature>
<accession>A0A0A9XCQ4</accession>
<dbReference type="PANTHER" id="PTHR12253">
    <property type="entry name" value="RH14732P"/>
    <property type="match status" value="1"/>
</dbReference>
<reference evidence="10" key="2">
    <citation type="submission" date="2014-07" db="EMBL/GenBank/DDBJ databases">
        <authorList>
            <person name="Hull J."/>
        </authorList>
    </citation>
    <scope>NUCLEOTIDE SEQUENCE</scope>
</reference>
<evidence type="ECO:0000256" key="8">
    <source>
        <dbReference type="SAM" id="SignalP"/>
    </source>
</evidence>
<dbReference type="GO" id="GO:0005576">
    <property type="term" value="C:extracellular region"/>
    <property type="evidence" value="ECO:0007669"/>
    <property type="project" value="UniProtKB-SubCell"/>
</dbReference>
<gene>
    <name evidence="10" type="primary">PA23_1</name>
    <name evidence="11" type="synonym">PA23_0</name>
    <name evidence="10" type="ORF">CM83_45879</name>
    <name evidence="11" type="ORF">CM83_45880</name>
</gene>
<dbReference type="EC" id="3.1.1.4" evidence="3"/>
<dbReference type="PROSITE" id="PS00118">
    <property type="entry name" value="PA2_HIS"/>
    <property type="match status" value="1"/>
</dbReference>
<organism evidence="10">
    <name type="scientific">Lygus hesperus</name>
    <name type="common">Western plant bug</name>
    <dbReference type="NCBI Taxonomy" id="30085"/>
    <lineage>
        <taxon>Eukaryota</taxon>
        <taxon>Metazoa</taxon>
        <taxon>Ecdysozoa</taxon>
        <taxon>Arthropoda</taxon>
        <taxon>Hexapoda</taxon>
        <taxon>Insecta</taxon>
        <taxon>Pterygota</taxon>
        <taxon>Neoptera</taxon>
        <taxon>Paraneoptera</taxon>
        <taxon>Hemiptera</taxon>
        <taxon>Heteroptera</taxon>
        <taxon>Panheteroptera</taxon>
        <taxon>Cimicomorpha</taxon>
        <taxon>Miridae</taxon>
        <taxon>Mirini</taxon>
        <taxon>Lygus</taxon>
    </lineage>
</organism>
<dbReference type="InterPro" id="IPR036444">
    <property type="entry name" value="PLipase_A2_dom_sf"/>
</dbReference>
<dbReference type="GO" id="GO:0004623">
    <property type="term" value="F:phospholipase A2 activity"/>
    <property type="evidence" value="ECO:0007669"/>
    <property type="project" value="UniProtKB-EC"/>
</dbReference>
<proteinExistence type="predicted"/>
<keyword evidence="6" id="KW-0443">Lipid metabolism</keyword>
<feature type="domain" description="Phospholipase A2-like central" evidence="9">
    <location>
        <begin position="128"/>
        <end position="222"/>
    </location>
</feature>
<evidence type="ECO:0000256" key="6">
    <source>
        <dbReference type="ARBA" id="ARBA00023098"/>
    </source>
</evidence>
<sequence length="238" mass="26825">MSLQRLIVVLVAVSSTAALKRYSGVRARGDTQLRVLFHEQTVAVVEYGKDRMLYTCELIEVKTPEERKTTLEDLLQVIPKKAYKLKFDQMMDLMMRCHQLSEPKSNKTKSTNAARAVPQPRTFSTLAIFPGTKWCGSGDVAESYFDLGTEVDVDKCCRAHDICPVKVLGRSELYGLKNDGLFTTSHCACDKEFFNCLKKTKNNIADSMGAVYFNLLGGTCMYSQNNKYLLGKKPRYNT</sequence>
<dbReference type="Gene3D" id="1.20.90.10">
    <property type="entry name" value="Phospholipase A2 domain"/>
    <property type="match status" value="1"/>
</dbReference>
<dbReference type="CDD" id="cd04704">
    <property type="entry name" value="PLA2_bee_venom_like"/>
    <property type="match status" value="1"/>
</dbReference>
<evidence type="ECO:0000256" key="5">
    <source>
        <dbReference type="ARBA" id="ARBA00022963"/>
    </source>
</evidence>
<evidence type="ECO:0000256" key="7">
    <source>
        <dbReference type="ARBA" id="ARBA00029903"/>
    </source>
</evidence>
<dbReference type="InterPro" id="IPR016090">
    <property type="entry name" value="PLA2-like_dom"/>
</dbReference>
<dbReference type="GO" id="GO:0016042">
    <property type="term" value="P:lipid catabolic process"/>
    <property type="evidence" value="ECO:0007669"/>
    <property type="project" value="UniProtKB-KW"/>
</dbReference>
<protein>
    <recommendedName>
        <fullName evidence="3">phospholipase A2</fullName>
        <ecNumber evidence="3">3.1.1.4</ecNumber>
    </recommendedName>
    <alternativeName>
        <fullName evidence="7">Phosphatidylcholine 2-acylhydrolase</fullName>
    </alternativeName>
</protein>
<keyword evidence="8" id="KW-0732">Signal</keyword>
<dbReference type="GO" id="GO:0050482">
    <property type="term" value="P:arachidonate secretion"/>
    <property type="evidence" value="ECO:0007669"/>
    <property type="project" value="InterPro"/>
</dbReference>
<dbReference type="GO" id="GO:0006644">
    <property type="term" value="P:phospholipid metabolic process"/>
    <property type="evidence" value="ECO:0007669"/>
    <property type="project" value="InterPro"/>
</dbReference>
<evidence type="ECO:0000313" key="10">
    <source>
        <dbReference type="EMBL" id="JAG18502.1"/>
    </source>
</evidence>
<dbReference type="AlphaFoldDB" id="A0A0A9XCQ4"/>
<dbReference type="SUPFAM" id="SSF48619">
    <property type="entry name" value="Phospholipase A2, PLA2"/>
    <property type="match status" value="1"/>
</dbReference>
<dbReference type="EMBL" id="GBHO01025101">
    <property type="protein sequence ID" value="JAG18503.1"/>
    <property type="molecule type" value="Transcribed_RNA"/>
</dbReference>
<evidence type="ECO:0000256" key="1">
    <source>
        <dbReference type="ARBA" id="ARBA00001913"/>
    </source>
</evidence>
<evidence type="ECO:0000256" key="4">
    <source>
        <dbReference type="ARBA" id="ARBA00022525"/>
    </source>
</evidence>
<name>A0A0A9XCQ4_LYGHE</name>
<comment type="cofactor">
    <cofactor evidence="1">
        <name>Ca(2+)</name>
        <dbReference type="ChEBI" id="CHEBI:29108"/>
    </cofactor>
</comment>
<dbReference type="Pfam" id="PF05826">
    <property type="entry name" value="Phospholip_A2_2"/>
    <property type="match status" value="1"/>
</dbReference>
<dbReference type="InterPro" id="IPR033113">
    <property type="entry name" value="PLA2_histidine"/>
</dbReference>
<evidence type="ECO:0000259" key="9">
    <source>
        <dbReference type="Pfam" id="PF05826"/>
    </source>
</evidence>
<evidence type="ECO:0000313" key="11">
    <source>
        <dbReference type="EMBL" id="JAG18503.1"/>
    </source>
</evidence>
<feature type="signal peptide" evidence="8">
    <location>
        <begin position="1"/>
        <end position="18"/>
    </location>
</feature>
<evidence type="ECO:0000256" key="3">
    <source>
        <dbReference type="ARBA" id="ARBA00013278"/>
    </source>
</evidence>
<evidence type="ECO:0000256" key="2">
    <source>
        <dbReference type="ARBA" id="ARBA00004613"/>
    </source>
</evidence>
<reference evidence="10" key="1">
    <citation type="journal article" date="2014" name="PLoS ONE">
        <title>Transcriptome-Based Identification of ABC Transporters in the Western Tarnished Plant Bug Lygus hesperus.</title>
        <authorList>
            <person name="Hull J.J."/>
            <person name="Chaney K."/>
            <person name="Geib S.M."/>
            <person name="Fabrick J.A."/>
            <person name="Brent C.S."/>
            <person name="Walsh D."/>
            <person name="Lavine L.C."/>
        </authorList>
    </citation>
    <scope>NUCLEOTIDE SEQUENCE</scope>
</reference>
<dbReference type="EMBL" id="GBHO01025102">
    <property type="protein sequence ID" value="JAG18502.1"/>
    <property type="molecule type" value="Transcribed_RNA"/>
</dbReference>
<keyword evidence="4" id="KW-0964">Secreted</keyword>
<comment type="subcellular location">
    <subcellularLocation>
        <location evidence="2">Secreted</location>
    </subcellularLocation>
</comment>